<dbReference type="Proteomes" id="UP001207337">
    <property type="component" value="Unassembled WGS sequence"/>
</dbReference>
<keyword evidence="1" id="KW-0808">Transferase</keyword>
<keyword evidence="2" id="KW-0012">Acyltransferase</keyword>
<dbReference type="PANTHER" id="PTHR43420">
    <property type="entry name" value="ACETYLTRANSFERASE"/>
    <property type="match status" value="1"/>
</dbReference>
<dbReference type="InterPro" id="IPR016181">
    <property type="entry name" value="Acyl_CoA_acyltransferase"/>
</dbReference>
<dbReference type="SUPFAM" id="SSF55729">
    <property type="entry name" value="Acyl-CoA N-acyltransferases (Nat)"/>
    <property type="match status" value="1"/>
</dbReference>
<dbReference type="PANTHER" id="PTHR43420:SF12">
    <property type="entry name" value="N-ACETYLTRANSFERASE DOMAIN-CONTAINING PROTEIN"/>
    <property type="match status" value="1"/>
</dbReference>
<proteinExistence type="predicted"/>
<accession>A0ABT3Q3A9</accession>
<dbReference type="Gene3D" id="3.40.630.30">
    <property type="match status" value="1"/>
</dbReference>
<dbReference type="PROSITE" id="PS51186">
    <property type="entry name" value="GNAT"/>
    <property type="match status" value="1"/>
</dbReference>
<dbReference type="Pfam" id="PF13508">
    <property type="entry name" value="Acetyltransf_7"/>
    <property type="match status" value="1"/>
</dbReference>
<feature type="domain" description="N-acetyltransferase" evidence="3">
    <location>
        <begin position="1"/>
        <end position="146"/>
    </location>
</feature>
<dbReference type="CDD" id="cd04301">
    <property type="entry name" value="NAT_SF"/>
    <property type="match status" value="1"/>
</dbReference>
<organism evidence="4 5">
    <name type="scientific">Fodinibius salicampi</name>
    <dbReference type="NCBI Taxonomy" id="1920655"/>
    <lineage>
        <taxon>Bacteria</taxon>
        <taxon>Pseudomonadati</taxon>
        <taxon>Balneolota</taxon>
        <taxon>Balneolia</taxon>
        <taxon>Balneolales</taxon>
        <taxon>Balneolaceae</taxon>
        <taxon>Fodinibius</taxon>
    </lineage>
</organism>
<evidence type="ECO:0000259" key="3">
    <source>
        <dbReference type="PROSITE" id="PS51186"/>
    </source>
</evidence>
<evidence type="ECO:0000313" key="5">
    <source>
        <dbReference type="Proteomes" id="UP001207337"/>
    </source>
</evidence>
<evidence type="ECO:0000313" key="4">
    <source>
        <dbReference type="EMBL" id="MCW9714498.1"/>
    </source>
</evidence>
<protein>
    <submittedName>
        <fullName evidence="4">GNAT family N-acetyltransferase</fullName>
    </submittedName>
</protein>
<dbReference type="EMBL" id="JAJNDC010000006">
    <property type="protein sequence ID" value="MCW9714498.1"/>
    <property type="molecule type" value="Genomic_DNA"/>
</dbReference>
<keyword evidence="5" id="KW-1185">Reference proteome</keyword>
<comment type="caution">
    <text evidence="4">The sequence shown here is derived from an EMBL/GenBank/DDBJ whole genome shotgun (WGS) entry which is preliminary data.</text>
</comment>
<dbReference type="InterPro" id="IPR000182">
    <property type="entry name" value="GNAT_dom"/>
</dbReference>
<evidence type="ECO:0000256" key="1">
    <source>
        <dbReference type="ARBA" id="ARBA00022679"/>
    </source>
</evidence>
<dbReference type="InterPro" id="IPR050680">
    <property type="entry name" value="YpeA/RimI_acetyltransf"/>
</dbReference>
<name>A0ABT3Q3A9_9BACT</name>
<dbReference type="RefSeq" id="WP_265791827.1">
    <property type="nucleotide sequence ID" value="NZ_BAABRS010000006.1"/>
</dbReference>
<evidence type="ECO:0000256" key="2">
    <source>
        <dbReference type="ARBA" id="ARBA00023315"/>
    </source>
</evidence>
<reference evidence="4 5" key="1">
    <citation type="submission" date="2021-11" db="EMBL/GenBank/DDBJ databases">
        <title>Aliifidinibius sp. nov., a new bacterium isolated from saline soil.</title>
        <authorList>
            <person name="Galisteo C."/>
            <person name="De La Haba R."/>
            <person name="Sanchez-Porro C."/>
            <person name="Ventosa A."/>
        </authorList>
    </citation>
    <scope>NUCLEOTIDE SEQUENCE [LARGE SCALE GENOMIC DNA]</scope>
    <source>
        <strain evidence="4 5">KACC 190600</strain>
    </source>
</reference>
<gene>
    <name evidence="4" type="ORF">LQ318_16450</name>
</gene>
<sequence length="146" mass="16788">MRFDILQSDAENPTSFGREDITNFLYEHLDEYGDAKKHILNCISYAYGDKECQDGFILVAHKNKRIMGVVIINHTNMGGYIPEHILVYIAVHKETRGEGVGKQLMERIIEATDGDIALHVEPDNPAIHLYEKYGFTNDYLEMRLKK</sequence>